<reference evidence="3" key="1">
    <citation type="journal article" date="2019" name="Int. J. Syst. Evol. Microbiol.">
        <title>The Global Catalogue of Microorganisms (GCM) 10K type strain sequencing project: providing services to taxonomists for standard genome sequencing and annotation.</title>
        <authorList>
            <consortium name="The Broad Institute Genomics Platform"/>
            <consortium name="The Broad Institute Genome Sequencing Center for Infectious Disease"/>
            <person name="Wu L."/>
            <person name="Ma J."/>
        </authorList>
    </citation>
    <scope>NUCLEOTIDE SEQUENCE [LARGE SCALE GENOMIC DNA]</scope>
    <source>
        <strain evidence="3">TBRC 4489</strain>
    </source>
</reference>
<dbReference type="RefSeq" id="WP_377294224.1">
    <property type="nucleotide sequence ID" value="NZ_JBHSBM010000060.1"/>
</dbReference>
<comment type="caution">
    <text evidence="2">The sequence shown here is derived from an EMBL/GenBank/DDBJ whole genome shotgun (WGS) entry which is preliminary data.</text>
</comment>
<feature type="region of interest" description="Disordered" evidence="1">
    <location>
        <begin position="146"/>
        <end position="165"/>
    </location>
</feature>
<sequence length="165" mass="17579">MSTPQIVTVPEVGAKIDIEIKGATVTGVNGGTITAEYVMAGYDDEDLTGTVMVELYADAVTVTDVAPPYWPPQPGDVWRGPELPPDPFPPAFVNVWFARHWVDTDEGKEGLALVPAVGDTSYVETNPEKVRKIFGPLCLVHRATTSGQNGAEAGEDARPADGGER</sequence>
<name>A0ABV8ILU8_9ACTN</name>
<evidence type="ECO:0000313" key="2">
    <source>
        <dbReference type="EMBL" id="MFC4062790.1"/>
    </source>
</evidence>
<proteinExistence type="predicted"/>
<feature type="compositionally biased region" description="Basic and acidic residues" evidence="1">
    <location>
        <begin position="155"/>
        <end position="165"/>
    </location>
</feature>
<evidence type="ECO:0000256" key="1">
    <source>
        <dbReference type="SAM" id="MobiDB-lite"/>
    </source>
</evidence>
<accession>A0ABV8ILU8</accession>
<keyword evidence="3" id="KW-1185">Reference proteome</keyword>
<evidence type="ECO:0000313" key="3">
    <source>
        <dbReference type="Proteomes" id="UP001595850"/>
    </source>
</evidence>
<dbReference type="Proteomes" id="UP001595850">
    <property type="component" value="Unassembled WGS sequence"/>
</dbReference>
<gene>
    <name evidence="2" type="ORF">ACFOWE_31250</name>
</gene>
<dbReference type="EMBL" id="JBHSBM010000060">
    <property type="protein sequence ID" value="MFC4062790.1"/>
    <property type="molecule type" value="Genomic_DNA"/>
</dbReference>
<organism evidence="2 3">
    <name type="scientific">Planomonospora corallina</name>
    <dbReference type="NCBI Taxonomy" id="1806052"/>
    <lineage>
        <taxon>Bacteria</taxon>
        <taxon>Bacillati</taxon>
        <taxon>Actinomycetota</taxon>
        <taxon>Actinomycetes</taxon>
        <taxon>Streptosporangiales</taxon>
        <taxon>Streptosporangiaceae</taxon>
        <taxon>Planomonospora</taxon>
    </lineage>
</organism>
<protein>
    <submittedName>
        <fullName evidence="2">Uncharacterized protein</fullName>
    </submittedName>
</protein>